<evidence type="ECO:0000256" key="6">
    <source>
        <dbReference type="SAM" id="MobiDB-lite"/>
    </source>
</evidence>
<comment type="similarity">
    <text evidence="2">Belongs to the zinc-containing alcohol dehydrogenase family.</text>
</comment>
<dbReference type="GO" id="GO:0046872">
    <property type="term" value="F:metal ion binding"/>
    <property type="evidence" value="ECO:0007669"/>
    <property type="project" value="UniProtKB-KW"/>
</dbReference>
<evidence type="ECO:0000313" key="8">
    <source>
        <dbReference type="Proteomes" id="UP000070544"/>
    </source>
</evidence>
<dbReference type="InterPro" id="IPR011032">
    <property type="entry name" value="GroES-like_sf"/>
</dbReference>
<evidence type="ECO:0000313" key="7">
    <source>
        <dbReference type="EMBL" id="KXS13135.1"/>
    </source>
</evidence>
<protein>
    <submittedName>
        <fullName evidence="7">Uncharacterized protein</fullName>
    </submittedName>
</protein>
<evidence type="ECO:0000256" key="1">
    <source>
        <dbReference type="ARBA" id="ARBA00001947"/>
    </source>
</evidence>
<dbReference type="GO" id="GO:0016491">
    <property type="term" value="F:oxidoreductase activity"/>
    <property type="evidence" value="ECO:0007669"/>
    <property type="project" value="UniProtKB-KW"/>
</dbReference>
<dbReference type="STRING" id="1344416.A0A139A9J2"/>
<keyword evidence="5" id="KW-0560">Oxidoreductase</keyword>
<evidence type="ECO:0000256" key="3">
    <source>
        <dbReference type="ARBA" id="ARBA00022723"/>
    </source>
</evidence>
<dbReference type="Gene3D" id="3.40.50.720">
    <property type="entry name" value="NAD(P)-binding Rossmann-like Domain"/>
    <property type="match status" value="1"/>
</dbReference>
<keyword evidence="3" id="KW-0479">Metal-binding</keyword>
<dbReference type="SUPFAM" id="SSF51735">
    <property type="entry name" value="NAD(P)-binding Rossmann-fold domains"/>
    <property type="match status" value="1"/>
</dbReference>
<accession>A0A139A9J2</accession>
<sequence length="590" mass="62584">MIPHQGEQKKAVTFTAPELHRDGSFVFSRFTYARDAVSNNYKILRSPIESAKGGDSPGDLVLELEGDGYVLLPVKYSGVCGTDVDRRFLPYPLPQIIGHEVVALLPDTSPPHHVVIEINSSHRARASSNPPHPTPTPVSFSSCPFCSPAPVFTSPHMDTQCPDRITLGINVLPGGFAPYVLAPINNIVPLPVDQTVFPVMAGALVEPFAAALQAVDATGVKKGARVAVLGTRRLGLLLVAALKAYRSSRYPSDSTAFTISALSRHDHLLRLSSLLGADLPTLVSPSIPSAILGTFDLVFDTTASPDGLMDAARLVKRGGVVHVKTTNGQEVAGVKYLTAAVVDEIAIVPWDPLNITASEKAHSSSTCYDDPLDFTWAHELNSGTDTDGAPPSLRPNPVVYSAPTVPASVLAHIRSTGRTVFQCSFEVAWDLVDPASGGGRDLKEKGAVYGRFDLAVVTETEQIDRIVRPKGAEVEIALVRPRGAILVLPTSPSAPAPAPTPASTPSPPPTSTHPDLATRLHTVPFHLHTSRCGDFHRAVSLLSQNGGDVAKRVLNMVTDVVPLSDIDTALRRAGGREEGVVKVVVDCGSG</sequence>
<dbReference type="Proteomes" id="UP000070544">
    <property type="component" value="Unassembled WGS sequence"/>
</dbReference>
<name>A0A139A9J2_GONPJ</name>
<dbReference type="Gene3D" id="3.90.180.10">
    <property type="entry name" value="Medium-chain alcohol dehydrogenases, catalytic domain"/>
    <property type="match status" value="1"/>
</dbReference>
<dbReference type="EMBL" id="KQ965781">
    <property type="protein sequence ID" value="KXS13135.1"/>
    <property type="molecule type" value="Genomic_DNA"/>
</dbReference>
<dbReference type="PANTHER" id="PTHR43350">
    <property type="entry name" value="NAD-DEPENDENT ALCOHOL DEHYDROGENASE"/>
    <property type="match status" value="1"/>
</dbReference>
<proteinExistence type="inferred from homology"/>
<evidence type="ECO:0000256" key="4">
    <source>
        <dbReference type="ARBA" id="ARBA00022833"/>
    </source>
</evidence>
<keyword evidence="4" id="KW-0862">Zinc</keyword>
<feature type="compositionally biased region" description="Pro residues" evidence="6">
    <location>
        <begin position="492"/>
        <end position="511"/>
    </location>
</feature>
<feature type="region of interest" description="Disordered" evidence="6">
    <location>
        <begin position="490"/>
        <end position="516"/>
    </location>
</feature>
<dbReference type="AlphaFoldDB" id="A0A139A9J2"/>
<keyword evidence="8" id="KW-1185">Reference proteome</keyword>
<dbReference type="OrthoDB" id="3941538at2759"/>
<gene>
    <name evidence="7" type="ORF">M427DRAFT_383071</name>
</gene>
<evidence type="ECO:0000256" key="2">
    <source>
        <dbReference type="ARBA" id="ARBA00008072"/>
    </source>
</evidence>
<organism evidence="7 8">
    <name type="scientific">Gonapodya prolifera (strain JEL478)</name>
    <name type="common">Monoblepharis prolifera</name>
    <dbReference type="NCBI Taxonomy" id="1344416"/>
    <lineage>
        <taxon>Eukaryota</taxon>
        <taxon>Fungi</taxon>
        <taxon>Fungi incertae sedis</taxon>
        <taxon>Chytridiomycota</taxon>
        <taxon>Chytridiomycota incertae sedis</taxon>
        <taxon>Monoblepharidomycetes</taxon>
        <taxon>Monoblepharidales</taxon>
        <taxon>Gonapodyaceae</taxon>
        <taxon>Gonapodya</taxon>
    </lineage>
</organism>
<dbReference type="InterPro" id="IPR036291">
    <property type="entry name" value="NAD(P)-bd_dom_sf"/>
</dbReference>
<comment type="cofactor">
    <cofactor evidence="1">
        <name>Zn(2+)</name>
        <dbReference type="ChEBI" id="CHEBI:29105"/>
    </cofactor>
</comment>
<dbReference type="PANTHER" id="PTHR43350:SF19">
    <property type="entry name" value="D-GULOSIDE 3-DEHYDROGENASE"/>
    <property type="match status" value="1"/>
</dbReference>
<evidence type="ECO:0000256" key="5">
    <source>
        <dbReference type="ARBA" id="ARBA00023002"/>
    </source>
</evidence>
<dbReference type="SUPFAM" id="SSF50129">
    <property type="entry name" value="GroES-like"/>
    <property type="match status" value="1"/>
</dbReference>
<reference evidence="7 8" key="1">
    <citation type="journal article" date="2015" name="Genome Biol. Evol.">
        <title>Phylogenomic analyses indicate that early fungi evolved digesting cell walls of algal ancestors of land plants.</title>
        <authorList>
            <person name="Chang Y."/>
            <person name="Wang S."/>
            <person name="Sekimoto S."/>
            <person name="Aerts A.L."/>
            <person name="Choi C."/>
            <person name="Clum A."/>
            <person name="LaButti K.M."/>
            <person name="Lindquist E.A."/>
            <person name="Yee Ngan C."/>
            <person name="Ohm R.A."/>
            <person name="Salamov A.A."/>
            <person name="Grigoriev I.V."/>
            <person name="Spatafora J.W."/>
            <person name="Berbee M.L."/>
        </authorList>
    </citation>
    <scope>NUCLEOTIDE SEQUENCE [LARGE SCALE GENOMIC DNA]</scope>
    <source>
        <strain evidence="7 8">JEL478</strain>
    </source>
</reference>